<dbReference type="Pfam" id="PF09136">
    <property type="entry name" value="Glucodextran_B"/>
    <property type="match status" value="2"/>
</dbReference>
<keyword evidence="4" id="KW-1185">Reference proteome</keyword>
<dbReference type="Proteomes" id="UP000078476">
    <property type="component" value="Unassembled WGS sequence"/>
</dbReference>
<dbReference type="Pfam" id="PF13715">
    <property type="entry name" value="CarbopepD_reg_2"/>
    <property type="match status" value="1"/>
</dbReference>
<evidence type="ECO:0008006" key="5">
    <source>
        <dbReference type="Google" id="ProtNLM"/>
    </source>
</evidence>
<dbReference type="Gene3D" id="2.60.40.1120">
    <property type="entry name" value="Carboxypeptidase-like, regulatory domain"/>
    <property type="match status" value="1"/>
</dbReference>
<dbReference type="Gene3D" id="2.60.40.10">
    <property type="entry name" value="Immunoglobulins"/>
    <property type="match status" value="4"/>
</dbReference>
<dbReference type="RefSeq" id="WP_066978242.1">
    <property type="nucleotide sequence ID" value="NZ_LUUI01000053.1"/>
</dbReference>
<evidence type="ECO:0000256" key="1">
    <source>
        <dbReference type="SAM" id="MobiDB-lite"/>
    </source>
</evidence>
<evidence type="ECO:0000313" key="4">
    <source>
        <dbReference type="Proteomes" id="UP000078476"/>
    </source>
</evidence>
<feature type="region of interest" description="Disordered" evidence="1">
    <location>
        <begin position="835"/>
        <end position="856"/>
    </location>
</feature>
<name>A0A177NSI2_9GAMM</name>
<comment type="caution">
    <text evidence="3">The sequence shown here is derived from an EMBL/GenBank/DDBJ whole genome shotgun (WGS) entry which is preliminary data.</text>
</comment>
<keyword evidence="2" id="KW-0812">Transmembrane</keyword>
<dbReference type="SUPFAM" id="SSF49464">
    <property type="entry name" value="Carboxypeptidase regulatory domain-like"/>
    <property type="match status" value="1"/>
</dbReference>
<dbReference type="OrthoDB" id="9806238at2"/>
<reference evidence="3 4" key="1">
    <citation type="submission" date="2016-03" db="EMBL/GenBank/DDBJ databases">
        <authorList>
            <person name="Ploux O."/>
        </authorList>
    </citation>
    <scope>NUCLEOTIDE SEQUENCE [LARGE SCALE GENOMIC DNA]</scope>
    <source>
        <strain evidence="3 4">R-45370</strain>
    </source>
</reference>
<dbReference type="SUPFAM" id="SSF49373">
    <property type="entry name" value="Invasin/intimin cell-adhesion fragments"/>
    <property type="match status" value="1"/>
</dbReference>
<dbReference type="EMBL" id="LUUI01000053">
    <property type="protein sequence ID" value="OAI20179.1"/>
    <property type="molecule type" value="Genomic_DNA"/>
</dbReference>
<accession>A0A177NSI2</accession>
<evidence type="ECO:0000313" key="3">
    <source>
        <dbReference type="EMBL" id="OAI20179.1"/>
    </source>
</evidence>
<feature type="transmembrane region" description="Helical" evidence="2">
    <location>
        <begin position="24"/>
        <end position="47"/>
    </location>
</feature>
<dbReference type="InterPro" id="IPR008964">
    <property type="entry name" value="Invasin/intimin_cell_adhesion"/>
</dbReference>
<keyword evidence="2" id="KW-0472">Membrane</keyword>
<dbReference type="InterPro" id="IPR013783">
    <property type="entry name" value="Ig-like_fold"/>
</dbReference>
<protein>
    <recommendedName>
        <fullName evidence="5">Big-1 domain-containing protein</fullName>
    </recommendedName>
</protein>
<dbReference type="STRING" id="980561.A1359_21355"/>
<dbReference type="AlphaFoldDB" id="A0A177NSI2"/>
<proteinExistence type="predicted"/>
<gene>
    <name evidence="3" type="ORF">A1359_21355</name>
</gene>
<dbReference type="InterPro" id="IPR008969">
    <property type="entry name" value="CarboxyPept-like_regulatory"/>
</dbReference>
<keyword evidence="2" id="KW-1133">Transmembrane helix</keyword>
<sequence length="1154" mass="119332">MSEKQHLLGKQPGNQSKPLYFSQYLTRVTVPISWVLSVLSLLLLLYLPQTVSAATAITWESLSTNQATIKLANPVRNRRSTDATVSVSLNNVSGSEITGPLRLVITNLTPTGKVSISNATGSTDTGEPYFDLTGYIGNNFTVGGSGVVVSVIVAGGGPNIFSFQARLERQVTQNQALTIKITSPATLLTIGHTPQTVQGTVSDPTAQVTLNGAPVNNSNGSFQADVALEEGHNTITARAINAKGEDITDAISLSLDMTPPYLTVESPKDGDTVRIDKIAVSGLINDIVRGTVADGQANVKVNGVAASVSNRSYLAENVALTEGDNTIKIDASDNVGNTTSLTIKVKYQPLAPQHIELLSGQNQAAKINATLVQPLKVKLLDGDNQPVANKPVIYRVTEGDGVVGAGAADEGQGVLVQTDALGVASTSFKLGSRAGTGNQRVRAASVGFDGEVLFYASATVGTGNKVTVNAGNNQRGAIGQPLSQPFVVAVVDDGANVVPGARIEFKVTQGSGKFQNDQTTVTSTTDSDGRATAEFTLGSEEGLDVHRVTATLVGTELYAGFTASALKTGAAGQTSISGVVMDNQEHPLPNVTVRVDGTTREAQTDAQGQFKITEAPVGTVHLIADGSTTTAEGEYPTLSFNLTTIAGADNPLSAPIYLVKLDTVNAKTVGDQDVTLTLPEVPGFALEVKAGSVTFPDGKKTGKLSVTPVNASKIPMAPPNGMQPQFIVTIQPVGAKFDPPAPLSLPNVDGHKPGAQVEMYSYDHDLEEFVAIGLGTVSTDGSIIKSNQGVGVIKAGWHCGSQPGGSGCCTSPGKCQATDASCNIVNKPKMADVTGDCQSPKDCESQDPNPGDVPKDVTGDCKKPICNGGTPSTENANDPPQNDKCKECNEGQVKDIDLDATKTTVAYTFSPPSESVKKINDGLEELTKIGVLASVNLLQIQGTLSSKECCGPETGKGTDVSGSVNGNFGGFSVKGKIWPPGPIPTFGPKTFNAGVASLTVKAQFVGGIFIGLTGSVSGEVGYKKNDCSTDPNDRNGCGYGQLNTSLTPSISAEIGGSGSLEFDCIFCVKETIEGSASLVAGELSWPLNLSAVGYNVANCSAGLTGGLFQFGSGSFKVGAKFSGSYQAEGGGKNTYDISFDFVSCEISSAGVNCS</sequence>
<organism evidence="3 4">
    <name type="scientific">Methylomonas lenta</name>
    <dbReference type="NCBI Taxonomy" id="980561"/>
    <lineage>
        <taxon>Bacteria</taxon>
        <taxon>Pseudomonadati</taxon>
        <taxon>Pseudomonadota</taxon>
        <taxon>Gammaproteobacteria</taxon>
        <taxon>Methylococcales</taxon>
        <taxon>Methylococcaceae</taxon>
        <taxon>Methylomonas</taxon>
    </lineage>
</organism>
<evidence type="ECO:0000256" key="2">
    <source>
        <dbReference type="SAM" id="Phobius"/>
    </source>
</evidence>